<comment type="catalytic activity">
    <reaction evidence="10">
        <text>D-mannose(out) = D-mannose(in)</text>
        <dbReference type="Rhea" id="RHEA:78391"/>
        <dbReference type="ChEBI" id="CHEBI:4208"/>
    </reaction>
    <physiologicalReaction direction="left-to-right" evidence="10">
        <dbReference type="Rhea" id="RHEA:78392"/>
    </physiologicalReaction>
</comment>
<dbReference type="OrthoDB" id="73615at2759"/>
<comment type="catalytic activity">
    <reaction evidence="11">
        <text>D-glucosamine(out) = D-glucosamine(in)</text>
        <dbReference type="Rhea" id="RHEA:78423"/>
        <dbReference type="ChEBI" id="CHEBI:58723"/>
    </reaction>
    <physiologicalReaction direction="left-to-right" evidence="11">
        <dbReference type="Rhea" id="RHEA:78424"/>
    </physiologicalReaction>
</comment>
<evidence type="ECO:0000256" key="11">
    <source>
        <dbReference type="ARBA" id="ARBA00044668"/>
    </source>
</evidence>
<keyword evidence="5 15" id="KW-1133">Transmembrane helix</keyword>
<dbReference type="PROSITE" id="PS00217">
    <property type="entry name" value="SUGAR_TRANSPORT_2"/>
    <property type="match status" value="1"/>
</dbReference>
<evidence type="ECO:0000256" key="7">
    <source>
        <dbReference type="ARBA" id="ARBA00044637"/>
    </source>
</evidence>
<keyword evidence="19" id="KW-1185">Reference proteome</keyword>
<dbReference type="NCBIfam" id="TIGR00879">
    <property type="entry name" value="SP"/>
    <property type="match status" value="1"/>
</dbReference>
<dbReference type="InterPro" id="IPR020846">
    <property type="entry name" value="MFS_dom"/>
</dbReference>
<feature type="transmembrane region" description="Helical" evidence="15">
    <location>
        <begin position="202"/>
        <end position="223"/>
    </location>
</feature>
<dbReference type="Gene3D" id="1.20.1250.20">
    <property type="entry name" value="MFS general substrate transporter like domains"/>
    <property type="match status" value="1"/>
</dbReference>
<protein>
    <recommendedName>
        <fullName evidence="13">Hexose transporter 1</fullName>
    </recommendedName>
</protein>
<feature type="transmembrane region" description="Helical" evidence="15">
    <location>
        <begin position="476"/>
        <end position="496"/>
    </location>
</feature>
<evidence type="ECO:0000313" key="17">
    <source>
        <dbReference type="EMBL" id="KAF0699747.1"/>
    </source>
</evidence>
<dbReference type="GO" id="GO:0015149">
    <property type="term" value="F:hexose transmembrane transporter activity"/>
    <property type="evidence" value="ECO:0007669"/>
    <property type="project" value="TreeGrafter"/>
</dbReference>
<evidence type="ECO:0000256" key="6">
    <source>
        <dbReference type="ARBA" id="ARBA00023136"/>
    </source>
</evidence>
<evidence type="ECO:0000256" key="1">
    <source>
        <dbReference type="ARBA" id="ARBA00004141"/>
    </source>
</evidence>
<dbReference type="SUPFAM" id="SSF103473">
    <property type="entry name" value="MFS general substrate transporter"/>
    <property type="match status" value="1"/>
</dbReference>
<comment type="subcellular location">
    <subcellularLocation>
        <location evidence="1">Membrane</location>
        <topology evidence="1">Multi-pass membrane protein</topology>
    </subcellularLocation>
</comment>
<evidence type="ECO:0000259" key="16">
    <source>
        <dbReference type="PROSITE" id="PS50850"/>
    </source>
</evidence>
<evidence type="ECO:0000256" key="3">
    <source>
        <dbReference type="ARBA" id="ARBA00022448"/>
    </source>
</evidence>
<feature type="transmembrane region" description="Helical" evidence="15">
    <location>
        <begin position="94"/>
        <end position="113"/>
    </location>
</feature>
<reference evidence="17" key="2">
    <citation type="submission" date="2019-06" db="EMBL/GenBank/DDBJ databases">
        <title>Genomics analysis of Aphanomyces spp. identifies a new class of oomycete effector associated with host adaptation.</title>
        <authorList>
            <person name="Gaulin E."/>
        </authorList>
    </citation>
    <scope>NUCLEOTIDE SEQUENCE</scope>
    <source>
        <strain evidence="17">CBS 578.67</strain>
    </source>
</reference>
<evidence type="ECO:0000256" key="13">
    <source>
        <dbReference type="ARBA" id="ARBA00044780"/>
    </source>
</evidence>
<dbReference type="EMBL" id="CAADRA010005177">
    <property type="protein sequence ID" value="VFT86553.1"/>
    <property type="molecule type" value="Genomic_DNA"/>
</dbReference>
<dbReference type="PANTHER" id="PTHR23503">
    <property type="entry name" value="SOLUTE CARRIER FAMILY 2"/>
    <property type="match status" value="1"/>
</dbReference>
<evidence type="ECO:0000256" key="4">
    <source>
        <dbReference type="ARBA" id="ARBA00022692"/>
    </source>
</evidence>
<sequence length="586" mass="63320">MVAQEGRSSPTAGAVAAPLHVAVDAAVEVEALATPKQIDDNDVYVDIGDEGDAKPMMRTASYRSLHRHSSRQLLSRLESSIHPEHSKALLPTTVLYVTILIALIGSFQTGWLLTQLNYLPFSNAKHCAATPIAPHTCILFPGHSKREWTMAVTGWVLGAAVGAVGSGLPADKFGRKRTMFFNAFVMIVGGIVQAMAQDIYLFAVGRFISGVATGTVINVSNVLISEVSPCQMRGLFTAGIQVGVALGSLTVTSTHYFIGTGNVLWRFMVGFPIVFGTIQILLMPFMCQSPVWLVAQNKVTEAGAAMRRLYQPTDFESILDALVHSHEEEAAELAKVNLWGSFFSRKYLRQVAIAVVLCTSQQFNGINAVMYYSATIFYSAGVTDPRVANTIINVVRTLAVFGSAKTIDKFNRRTIIIAGMTTMGLASTGLVIALINGIPALAIASVSIFVAAWGLSIGPCAWMVSAEIFPDFLRANAGSVGTMFTWLSNFTVAVVYPTLASEDNLGNYAFTIFIGFCVAYILFVVFCLPETGGKTYVEIARSFGIEEAEHHLPEDHDPWAKSRVSSPFSDVATSFHEEVAVGDKQK</sequence>
<evidence type="ECO:0000313" key="19">
    <source>
        <dbReference type="Proteomes" id="UP000332933"/>
    </source>
</evidence>
<dbReference type="GO" id="GO:0016020">
    <property type="term" value="C:membrane"/>
    <property type="evidence" value="ECO:0007669"/>
    <property type="project" value="UniProtKB-SubCell"/>
</dbReference>
<keyword evidence="4 15" id="KW-0812">Transmembrane</keyword>
<evidence type="ECO:0000256" key="10">
    <source>
        <dbReference type="ARBA" id="ARBA00044662"/>
    </source>
</evidence>
<dbReference type="InterPro" id="IPR003663">
    <property type="entry name" value="Sugar/inositol_transpt"/>
</dbReference>
<dbReference type="InterPro" id="IPR045263">
    <property type="entry name" value="GLUT"/>
</dbReference>
<comment type="catalytic activity">
    <reaction evidence="7">
        <text>D-galactose(in) = D-galactose(out)</text>
        <dbReference type="Rhea" id="RHEA:34915"/>
        <dbReference type="ChEBI" id="CHEBI:4139"/>
    </reaction>
    <physiologicalReaction direction="right-to-left" evidence="7">
        <dbReference type="Rhea" id="RHEA:34917"/>
    </physiologicalReaction>
</comment>
<comment type="similarity">
    <text evidence="14">Belongs to the major facilitator superfamily. Sugar transporter (TC 2.A.1.1) family.</text>
</comment>
<accession>A0A485KNJ2</accession>
<gene>
    <name evidence="18" type="primary">Aste57867_9674</name>
    <name evidence="17" type="ORF">As57867_009636</name>
    <name evidence="18" type="ORF">ASTE57867_9674</name>
</gene>
<feature type="transmembrane region" description="Helical" evidence="15">
    <location>
        <begin position="441"/>
        <end position="464"/>
    </location>
</feature>
<dbReference type="AlphaFoldDB" id="A0A485KNJ2"/>
<evidence type="ECO:0000256" key="12">
    <source>
        <dbReference type="ARBA" id="ARBA00044710"/>
    </source>
</evidence>
<dbReference type="InterPro" id="IPR005829">
    <property type="entry name" value="Sugar_transporter_CS"/>
</dbReference>
<feature type="transmembrane region" description="Helical" evidence="15">
    <location>
        <begin position="508"/>
        <end position="528"/>
    </location>
</feature>
<proteinExistence type="inferred from homology"/>
<dbReference type="PANTHER" id="PTHR23503:SF8">
    <property type="entry name" value="FACILITATED GLUCOSE TRANSPORTER PROTEIN 1"/>
    <property type="match status" value="1"/>
</dbReference>
<dbReference type="Pfam" id="PF00083">
    <property type="entry name" value="Sugar_tr"/>
    <property type="match status" value="1"/>
</dbReference>
<evidence type="ECO:0000256" key="14">
    <source>
        <dbReference type="RuleBase" id="RU003346"/>
    </source>
</evidence>
<organism evidence="18 19">
    <name type="scientific">Aphanomyces stellatus</name>
    <dbReference type="NCBI Taxonomy" id="120398"/>
    <lineage>
        <taxon>Eukaryota</taxon>
        <taxon>Sar</taxon>
        <taxon>Stramenopiles</taxon>
        <taxon>Oomycota</taxon>
        <taxon>Saprolegniomycetes</taxon>
        <taxon>Saprolegniales</taxon>
        <taxon>Verrucalvaceae</taxon>
        <taxon>Aphanomyces</taxon>
    </lineage>
</organism>
<keyword evidence="3 14" id="KW-0813">Transport</keyword>
<dbReference type="PROSITE" id="PS50850">
    <property type="entry name" value="MFS"/>
    <property type="match status" value="1"/>
</dbReference>
<feature type="domain" description="Major facilitator superfamily (MFS) profile" evidence="16">
    <location>
        <begin position="98"/>
        <end position="532"/>
    </location>
</feature>
<evidence type="ECO:0000256" key="5">
    <source>
        <dbReference type="ARBA" id="ARBA00022989"/>
    </source>
</evidence>
<evidence type="ECO:0000256" key="2">
    <source>
        <dbReference type="ARBA" id="ARBA00011738"/>
    </source>
</evidence>
<comment type="catalytic activity">
    <reaction evidence="12">
        <text>D-fructose(out) = D-fructose(in)</text>
        <dbReference type="Rhea" id="RHEA:60372"/>
        <dbReference type="ChEBI" id="CHEBI:37721"/>
    </reaction>
    <physiologicalReaction direction="left-to-right" evidence="12">
        <dbReference type="Rhea" id="RHEA:60373"/>
    </physiologicalReaction>
</comment>
<dbReference type="PROSITE" id="PS00216">
    <property type="entry name" value="SUGAR_TRANSPORT_1"/>
    <property type="match status" value="1"/>
</dbReference>
<feature type="transmembrane region" description="Helical" evidence="15">
    <location>
        <begin position="415"/>
        <end position="435"/>
    </location>
</feature>
<comment type="catalytic activity">
    <reaction evidence="9">
        <text>D-xylose(out) = D-xylose(in)</text>
        <dbReference type="Rhea" id="RHEA:78427"/>
        <dbReference type="ChEBI" id="CHEBI:53455"/>
    </reaction>
    <physiologicalReaction direction="left-to-right" evidence="9">
        <dbReference type="Rhea" id="RHEA:78428"/>
    </physiologicalReaction>
</comment>
<dbReference type="PRINTS" id="PR00171">
    <property type="entry name" value="SUGRTRNSPORT"/>
</dbReference>
<evidence type="ECO:0000313" key="18">
    <source>
        <dbReference type="EMBL" id="VFT86553.1"/>
    </source>
</evidence>
<comment type="subunit">
    <text evidence="2">Homodimer.</text>
</comment>
<evidence type="ECO:0000256" key="8">
    <source>
        <dbReference type="ARBA" id="ARBA00044648"/>
    </source>
</evidence>
<feature type="transmembrane region" description="Helical" evidence="15">
    <location>
        <begin position="235"/>
        <end position="258"/>
    </location>
</feature>
<feature type="transmembrane region" description="Helical" evidence="15">
    <location>
        <begin position="180"/>
        <end position="196"/>
    </location>
</feature>
<reference evidence="18 19" key="1">
    <citation type="submission" date="2019-03" db="EMBL/GenBank/DDBJ databases">
        <authorList>
            <person name="Gaulin E."/>
            <person name="Dumas B."/>
        </authorList>
    </citation>
    <scope>NUCLEOTIDE SEQUENCE [LARGE SCALE GENOMIC DNA]</scope>
    <source>
        <strain evidence="18">CBS 568.67</strain>
    </source>
</reference>
<keyword evidence="6 15" id="KW-0472">Membrane</keyword>
<evidence type="ECO:0000256" key="9">
    <source>
        <dbReference type="ARBA" id="ARBA00044656"/>
    </source>
</evidence>
<evidence type="ECO:0000256" key="15">
    <source>
        <dbReference type="SAM" id="Phobius"/>
    </source>
</evidence>
<feature type="transmembrane region" description="Helical" evidence="15">
    <location>
        <begin position="148"/>
        <end position="168"/>
    </location>
</feature>
<dbReference type="EMBL" id="VJMH01005156">
    <property type="protein sequence ID" value="KAF0699747.1"/>
    <property type="molecule type" value="Genomic_DNA"/>
</dbReference>
<dbReference type="InterPro" id="IPR005828">
    <property type="entry name" value="MFS_sugar_transport-like"/>
</dbReference>
<name>A0A485KNJ2_9STRA</name>
<dbReference type="Proteomes" id="UP000332933">
    <property type="component" value="Unassembled WGS sequence"/>
</dbReference>
<dbReference type="InterPro" id="IPR036259">
    <property type="entry name" value="MFS_trans_sf"/>
</dbReference>
<comment type="catalytic activity">
    <reaction evidence="8">
        <text>D-glucose(out) = D-glucose(in)</text>
        <dbReference type="Rhea" id="RHEA:60376"/>
        <dbReference type="ChEBI" id="CHEBI:4167"/>
    </reaction>
    <physiologicalReaction direction="left-to-right" evidence="8">
        <dbReference type="Rhea" id="RHEA:60377"/>
    </physiologicalReaction>
</comment>